<proteinExistence type="predicted"/>
<name>A0A8K0NSW7_9TREE</name>
<gene>
    <name evidence="2" type="ORF">FFLO_01395</name>
</gene>
<dbReference type="Pfam" id="PF01636">
    <property type="entry name" value="APH"/>
    <property type="match status" value="1"/>
</dbReference>
<feature type="domain" description="Aminoglycoside phosphotransferase" evidence="1">
    <location>
        <begin position="124"/>
        <end position="181"/>
    </location>
</feature>
<dbReference type="EMBL" id="JABELV010000019">
    <property type="protein sequence ID" value="KAG7566894.1"/>
    <property type="molecule type" value="Genomic_DNA"/>
</dbReference>
<dbReference type="InterPro" id="IPR051678">
    <property type="entry name" value="AGP_Transferase"/>
</dbReference>
<sequence>MPEFYVMEFKEGNVFEDCEFPELDREEEKAECWKVAIKTLSILSTLPLDVLDLPKSFGPPPHKPVPFYERQVKGLLRVSEAQGRTKIPVHLRKDLLGKPYPKETTGKIEGEETMVPYLQRGAKRVGEQEKGNGVWGLVHGDYKIDNLIFKRNEKGRWKVVGVLDWELCTLGSPLSDLGNLTLPHSIDPSDVPDECKPASISHSRLLSSRGQPQIPLDNKLPGTSNLLKGLRNIPKDILCVPHVEDLEKYWVGCMQSGEAWKERVMDVWIAEGGKRTESTPVVEGSRWEHPIKGLAWVRSWMLWRLAIISQGIAARSALGQASSAAATVDSLYFDMFGRLAGKCAEVDEETPKDGSVGVKAKL</sequence>
<dbReference type="SUPFAM" id="SSF56112">
    <property type="entry name" value="Protein kinase-like (PK-like)"/>
    <property type="match status" value="1"/>
</dbReference>
<dbReference type="Proteomes" id="UP000812966">
    <property type="component" value="Unassembled WGS sequence"/>
</dbReference>
<dbReference type="PANTHER" id="PTHR21310">
    <property type="entry name" value="AMINOGLYCOSIDE PHOSPHOTRANSFERASE-RELATED-RELATED"/>
    <property type="match status" value="1"/>
</dbReference>
<dbReference type="Gene3D" id="3.90.1200.10">
    <property type="match status" value="1"/>
</dbReference>
<dbReference type="AlphaFoldDB" id="A0A8K0NSW7"/>
<keyword evidence="3" id="KW-1185">Reference proteome</keyword>
<dbReference type="InterPro" id="IPR011009">
    <property type="entry name" value="Kinase-like_dom_sf"/>
</dbReference>
<comment type="caution">
    <text evidence="2">The sequence shown here is derived from an EMBL/GenBank/DDBJ whole genome shotgun (WGS) entry which is preliminary data.</text>
</comment>
<reference evidence="2" key="1">
    <citation type="submission" date="2020-04" db="EMBL/GenBank/DDBJ databases">
        <title>Analysis of mating type loci in Filobasidium floriforme.</title>
        <authorList>
            <person name="Nowrousian M."/>
        </authorList>
    </citation>
    <scope>NUCLEOTIDE SEQUENCE</scope>
    <source>
        <strain evidence="2">CBS 6242</strain>
    </source>
</reference>
<evidence type="ECO:0000313" key="3">
    <source>
        <dbReference type="Proteomes" id="UP000812966"/>
    </source>
</evidence>
<dbReference type="PANTHER" id="PTHR21310:SF40">
    <property type="entry name" value="AMINOGLYCOSIDE PHOSPHOTRANSFERASE DOMAIN-CONTAINING PROTEIN-RELATED"/>
    <property type="match status" value="1"/>
</dbReference>
<evidence type="ECO:0000313" key="2">
    <source>
        <dbReference type="EMBL" id="KAG7566894.1"/>
    </source>
</evidence>
<dbReference type="InterPro" id="IPR002575">
    <property type="entry name" value="Aminoglycoside_PTrfase"/>
</dbReference>
<accession>A0A8K0NSW7</accession>
<organism evidence="2 3">
    <name type="scientific">Filobasidium floriforme</name>
    <dbReference type="NCBI Taxonomy" id="5210"/>
    <lineage>
        <taxon>Eukaryota</taxon>
        <taxon>Fungi</taxon>
        <taxon>Dikarya</taxon>
        <taxon>Basidiomycota</taxon>
        <taxon>Agaricomycotina</taxon>
        <taxon>Tremellomycetes</taxon>
        <taxon>Filobasidiales</taxon>
        <taxon>Filobasidiaceae</taxon>
        <taxon>Filobasidium</taxon>
    </lineage>
</organism>
<protein>
    <recommendedName>
        <fullName evidence="1">Aminoglycoside phosphotransferase domain-containing protein</fullName>
    </recommendedName>
</protein>
<evidence type="ECO:0000259" key="1">
    <source>
        <dbReference type="Pfam" id="PF01636"/>
    </source>
</evidence>